<proteinExistence type="inferred from homology"/>
<organism evidence="4 5">
    <name type="scientific">Hydrobacter penzbergensis</name>
    <dbReference type="NCBI Taxonomy" id="1235997"/>
    <lineage>
        <taxon>Bacteria</taxon>
        <taxon>Pseudomonadati</taxon>
        <taxon>Bacteroidota</taxon>
        <taxon>Chitinophagia</taxon>
        <taxon>Chitinophagales</taxon>
        <taxon>Chitinophagaceae</taxon>
        <taxon>Hydrobacter</taxon>
    </lineage>
</organism>
<evidence type="ECO:0000256" key="3">
    <source>
        <dbReference type="SAM" id="SignalP"/>
    </source>
</evidence>
<dbReference type="InterPro" id="IPR010131">
    <property type="entry name" value="MdtP/NodT-like"/>
</dbReference>
<keyword evidence="2" id="KW-0175">Coiled coil</keyword>
<accession>A0A8X8IEC5</accession>
<reference evidence="4 5" key="1">
    <citation type="submission" date="2016-10" db="EMBL/GenBank/DDBJ databases">
        <authorList>
            <person name="Varghese N."/>
            <person name="Submissions S."/>
        </authorList>
    </citation>
    <scope>NUCLEOTIDE SEQUENCE [LARGE SCALE GENOMIC DNA]</scope>
    <source>
        <strain evidence="4 5">DSM 25353</strain>
    </source>
</reference>
<feature type="signal peptide" evidence="3">
    <location>
        <begin position="1"/>
        <end position="20"/>
    </location>
</feature>
<protein>
    <submittedName>
        <fullName evidence="4">Outer membrane protein, cobalt-zinc-cadmium efflux system</fullName>
    </submittedName>
</protein>
<dbReference type="AlphaFoldDB" id="A0A8X8IEC5"/>
<dbReference type="GO" id="GO:0015562">
    <property type="term" value="F:efflux transmembrane transporter activity"/>
    <property type="evidence" value="ECO:0007669"/>
    <property type="project" value="InterPro"/>
</dbReference>
<dbReference type="EMBL" id="FNNO01000013">
    <property type="protein sequence ID" value="SDX31444.1"/>
    <property type="molecule type" value="Genomic_DNA"/>
</dbReference>
<keyword evidence="5" id="KW-1185">Reference proteome</keyword>
<evidence type="ECO:0000256" key="1">
    <source>
        <dbReference type="ARBA" id="ARBA00007613"/>
    </source>
</evidence>
<dbReference type="InterPro" id="IPR003423">
    <property type="entry name" value="OMP_efflux"/>
</dbReference>
<dbReference type="PANTHER" id="PTHR30203">
    <property type="entry name" value="OUTER MEMBRANE CATION EFFLUX PROTEIN"/>
    <property type="match status" value="1"/>
</dbReference>
<dbReference type="SUPFAM" id="SSF56954">
    <property type="entry name" value="Outer membrane efflux proteins (OEP)"/>
    <property type="match status" value="1"/>
</dbReference>
<gene>
    <name evidence="4" type="ORF">SAMN05444410_11331</name>
</gene>
<dbReference type="PANTHER" id="PTHR30203:SF23">
    <property type="entry name" value="OUTER MEMBRANE EFFLUX PROTEIN"/>
    <property type="match status" value="1"/>
</dbReference>
<name>A0A8X8IEC5_9BACT</name>
<comment type="similarity">
    <text evidence="1">Belongs to the outer membrane factor (OMF) (TC 1.B.17) family.</text>
</comment>
<sequence length="436" mass="50108">MKVFYKICLLLCLLEANAYAGAQNLPPDNPVKADSTRLTLDSAEQLFLRNNFLLLAQRYNIDAQKALIIQAKLWPNPNLSYARGPIFGIHDEASNVVNAGFFNYAENAATISQLILLAGKRNKQIKIAEANAKLAEYQFYDLLRTLKYTLRTDFFNIYYMQQSAKVYDKEISALQQVVKAFESQQGKGYIAEKEVVRIKAQLYSLQSEYNDLINQINDTQSELRQVLQVKKNYIIPDVDLQKASSFDPAKYNLTSLVDTAFKSRTDLQIARTNTLISKLNYNYQKALAVPDLTASISYDRLGSYVQNFHSAGISMDLPIFNRNQGNIKSARAMIKVNQVTQQSVEATVEEQIYRALQKAYDNHKLFQHIDPKFVSDFDRLLNEVLINYQRRNIGLLDFLDFYDSYKQNTLQINSIQFNRVSAFEDLNFYTGNQFYN</sequence>
<comment type="caution">
    <text evidence="4">The sequence shown here is derived from an EMBL/GenBank/DDBJ whole genome shotgun (WGS) entry which is preliminary data.</text>
</comment>
<feature type="chain" id="PRO_5036464311" evidence="3">
    <location>
        <begin position="21"/>
        <end position="436"/>
    </location>
</feature>
<keyword evidence="3" id="KW-0732">Signal</keyword>
<feature type="coiled-coil region" evidence="2">
    <location>
        <begin position="202"/>
        <end position="229"/>
    </location>
</feature>
<dbReference type="RefSeq" id="WP_092725375.1">
    <property type="nucleotide sequence ID" value="NZ_FNNO01000013.1"/>
</dbReference>
<evidence type="ECO:0000256" key="2">
    <source>
        <dbReference type="SAM" id="Coils"/>
    </source>
</evidence>
<dbReference type="Gene3D" id="1.20.1600.10">
    <property type="entry name" value="Outer membrane efflux proteins (OEP)"/>
    <property type="match status" value="1"/>
</dbReference>
<evidence type="ECO:0000313" key="5">
    <source>
        <dbReference type="Proteomes" id="UP000198711"/>
    </source>
</evidence>
<dbReference type="Proteomes" id="UP000198711">
    <property type="component" value="Unassembled WGS sequence"/>
</dbReference>
<dbReference type="Pfam" id="PF02321">
    <property type="entry name" value="OEP"/>
    <property type="match status" value="1"/>
</dbReference>
<evidence type="ECO:0000313" key="4">
    <source>
        <dbReference type="EMBL" id="SDX31444.1"/>
    </source>
</evidence>